<dbReference type="Proteomes" id="UP000184330">
    <property type="component" value="Unassembled WGS sequence"/>
</dbReference>
<evidence type="ECO:0000313" key="1">
    <source>
        <dbReference type="EMBL" id="CZR57239.1"/>
    </source>
</evidence>
<accession>A0A1L7WWU9</accession>
<evidence type="ECO:0000313" key="2">
    <source>
        <dbReference type="Proteomes" id="UP000184330"/>
    </source>
</evidence>
<dbReference type="EMBL" id="FJOG01000009">
    <property type="protein sequence ID" value="CZR57239.1"/>
    <property type="molecule type" value="Genomic_DNA"/>
</dbReference>
<name>A0A1L7WWU9_9HELO</name>
<reference evidence="1 2" key="1">
    <citation type="submission" date="2016-03" db="EMBL/GenBank/DDBJ databases">
        <authorList>
            <person name="Ploux O."/>
        </authorList>
    </citation>
    <scope>NUCLEOTIDE SEQUENCE [LARGE SCALE GENOMIC DNA]</scope>
    <source>
        <strain evidence="1 2">UAMH 11012</strain>
    </source>
</reference>
<dbReference type="STRING" id="576137.A0A1L7WWU9"/>
<sequence>MSHMSHPTFRNQYGESINPLLYNRLQSGCGFGYGRPLPARGFAQSAVIADRTSLIARSSPRVYPCPGSMTMAPQTNLTPPECQCIECFRQRHAFDISAYLHDQAYWCDHSCDAKNKDKFPFKTKDVTIRGKAFSFRASYLVEVPKLEKELVSFMEKKTQEEVPDRVVNMLVSFINRERYVNDDPLDEVTLNILASNVGAKSVVEHSMDQLKKLEKNIDVTNIVDIICTIMESSGVIDKLTDWLKDILCEESGCQLRFIWEVMDLPEYNKKIYRPNPGLHFRLEVMTGLRVEPDKPKTRVL</sequence>
<dbReference type="OrthoDB" id="3509960at2759"/>
<proteinExistence type="predicted"/>
<keyword evidence="2" id="KW-1185">Reference proteome</keyword>
<dbReference type="AlphaFoldDB" id="A0A1L7WWU9"/>
<organism evidence="1 2">
    <name type="scientific">Phialocephala subalpina</name>
    <dbReference type="NCBI Taxonomy" id="576137"/>
    <lineage>
        <taxon>Eukaryota</taxon>
        <taxon>Fungi</taxon>
        <taxon>Dikarya</taxon>
        <taxon>Ascomycota</taxon>
        <taxon>Pezizomycotina</taxon>
        <taxon>Leotiomycetes</taxon>
        <taxon>Helotiales</taxon>
        <taxon>Mollisiaceae</taxon>
        <taxon>Phialocephala</taxon>
        <taxon>Phialocephala fortinii species complex</taxon>
    </lineage>
</organism>
<protein>
    <submittedName>
        <fullName evidence="1">Uncharacterized protein</fullName>
    </submittedName>
</protein>
<gene>
    <name evidence="1" type="ORF">PAC_07129</name>
</gene>